<evidence type="ECO:0000256" key="3">
    <source>
        <dbReference type="ARBA" id="ARBA00023004"/>
    </source>
</evidence>
<feature type="binding site" evidence="5">
    <location>
        <position position="131"/>
    </location>
    <ligand>
        <name>(2E)-4-hydroxy-3-methylbut-2-enyl diphosphate</name>
        <dbReference type="ChEBI" id="CHEBI:128753"/>
    </ligand>
</feature>
<keyword evidence="3 5" id="KW-0408">Iron</keyword>
<comment type="similarity">
    <text evidence="5">Belongs to the IspH family.</text>
</comment>
<feature type="binding site" evidence="5">
    <location>
        <position position="273"/>
    </location>
    <ligand>
        <name>(2E)-4-hydroxy-3-methylbut-2-enyl diphosphate</name>
        <dbReference type="ChEBI" id="CHEBI:128753"/>
    </ligand>
</feature>
<feature type="binding site" evidence="5">
    <location>
        <position position="228"/>
    </location>
    <ligand>
        <name>(2E)-4-hydroxy-3-methylbut-2-enyl diphosphate</name>
        <dbReference type="ChEBI" id="CHEBI:128753"/>
    </ligand>
</feature>
<accession>A0A377FSN6</accession>
<feature type="binding site" evidence="5">
    <location>
        <position position="131"/>
    </location>
    <ligand>
        <name>isopentenyl diphosphate</name>
        <dbReference type="ChEBI" id="CHEBI:128769"/>
    </ligand>
</feature>
<dbReference type="STRING" id="1397694.GCA_000702585_01685"/>
<dbReference type="Gene3D" id="3.40.50.11270">
    <property type="match status" value="1"/>
</dbReference>
<dbReference type="EMBL" id="UGGP01000001">
    <property type="protein sequence ID" value="STO07822.1"/>
    <property type="molecule type" value="Genomic_DNA"/>
</dbReference>
<feature type="binding site" evidence="5">
    <location>
        <position position="43"/>
    </location>
    <ligand>
        <name>isopentenyl diphosphate</name>
        <dbReference type="ChEBI" id="CHEBI:128769"/>
    </ligand>
</feature>
<feature type="binding site" evidence="5">
    <location>
        <position position="200"/>
    </location>
    <ligand>
        <name>[4Fe-4S] cluster</name>
        <dbReference type="ChEBI" id="CHEBI:49883"/>
    </ligand>
</feature>
<feature type="binding site" evidence="5">
    <location>
        <position position="81"/>
    </location>
    <ligand>
        <name>isopentenyl diphosphate</name>
        <dbReference type="ChEBI" id="CHEBI:128769"/>
    </ligand>
</feature>
<dbReference type="GO" id="GO:0050992">
    <property type="term" value="P:dimethylallyl diphosphate biosynthetic process"/>
    <property type="evidence" value="ECO:0007669"/>
    <property type="project" value="UniProtKB-UniRule"/>
</dbReference>
<feature type="binding site" evidence="5">
    <location>
        <position position="103"/>
    </location>
    <ligand>
        <name>[4Fe-4S] cluster</name>
        <dbReference type="ChEBI" id="CHEBI:49883"/>
    </ligand>
</feature>
<evidence type="ECO:0000256" key="5">
    <source>
        <dbReference type="HAMAP-Rule" id="MF_00191"/>
    </source>
</evidence>
<dbReference type="PANTHER" id="PTHR30426">
    <property type="entry name" value="4-HYDROXY-3-METHYLBUT-2-ENYL DIPHOSPHATE REDUCTASE"/>
    <property type="match status" value="1"/>
</dbReference>
<comment type="function">
    <text evidence="5">Catalyzes the conversion of 1-hydroxy-2-methyl-2-(E)-butenyl 4-diphosphate (HMBPP) into a mixture of isopentenyl diphosphate (IPP) and dimethylallyl diphosphate (DMAPP). Acts in the terminal step of the DOXP/MEP pathway for isoprenoid precursor biosynthesis.</text>
</comment>
<evidence type="ECO:0000256" key="4">
    <source>
        <dbReference type="ARBA" id="ARBA00023014"/>
    </source>
</evidence>
<comment type="caution">
    <text evidence="5">Lacks conserved residue(s) required for the propagation of feature annotation.</text>
</comment>
<dbReference type="GO" id="GO:0051539">
    <property type="term" value="F:4 iron, 4 sulfur cluster binding"/>
    <property type="evidence" value="ECO:0007669"/>
    <property type="project" value="UniProtKB-UniRule"/>
</dbReference>
<keyword evidence="4 5" id="KW-0411">Iron-sulfur</keyword>
<feature type="binding site" evidence="5">
    <location>
        <position position="230"/>
    </location>
    <ligand>
        <name>(2E)-4-hydroxy-3-methylbut-2-enyl diphosphate</name>
        <dbReference type="ChEBI" id="CHEBI:128753"/>
    </ligand>
</feature>
<feature type="binding site" evidence="5">
    <location>
        <position position="81"/>
    </location>
    <ligand>
        <name>dimethylallyl diphosphate</name>
        <dbReference type="ChEBI" id="CHEBI:57623"/>
    </ligand>
</feature>
<dbReference type="InterPro" id="IPR003451">
    <property type="entry name" value="LytB/IspH"/>
</dbReference>
<comment type="pathway">
    <text evidence="5">Isoprenoid biosynthesis; dimethylallyl diphosphate biosynthesis; dimethylallyl diphosphate from (2E)-4-hydroxy-3-methylbutenyl diphosphate: step 1/1.</text>
</comment>
<evidence type="ECO:0000256" key="2">
    <source>
        <dbReference type="ARBA" id="ARBA00022723"/>
    </source>
</evidence>
<keyword evidence="5 6" id="KW-0560">Oxidoreductase</keyword>
<dbReference type="CDD" id="cd13944">
    <property type="entry name" value="lytB_ispH"/>
    <property type="match status" value="1"/>
</dbReference>
<dbReference type="NCBIfam" id="NF002187">
    <property type="entry name" value="PRK01045.1-1"/>
    <property type="match status" value="1"/>
</dbReference>
<evidence type="ECO:0000313" key="6">
    <source>
        <dbReference type="EMBL" id="STO07822.1"/>
    </source>
</evidence>
<feature type="binding site" evidence="5">
    <location>
        <position position="228"/>
    </location>
    <ligand>
        <name>isopentenyl diphosphate</name>
        <dbReference type="ChEBI" id="CHEBI:128769"/>
    </ligand>
</feature>
<keyword evidence="1 5" id="KW-0004">4Fe-4S</keyword>
<feature type="binding site" evidence="5">
    <location>
        <position position="230"/>
    </location>
    <ligand>
        <name>isopentenyl diphosphate</name>
        <dbReference type="ChEBI" id="CHEBI:128769"/>
    </ligand>
</feature>
<dbReference type="PANTHER" id="PTHR30426:SF0">
    <property type="entry name" value="4-HYDROXY-3-METHYLBUT-2-ENYL DIPHOSPHATE REDUCTASE"/>
    <property type="match status" value="1"/>
</dbReference>
<feature type="binding site" evidence="5">
    <location>
        <position position="230"/>
    </location>
    <ligand>
        <name>dimethylallyl diphosphate</name>
        <dbReference type="ChEBI" id="CHEBI:57623"/>
    </ligand>
</feature>
<dbReference type="AlphaFoldDB" id="A0A377FSN6"/>
<dbReference type="UniPathway" id="UPA00059">
    <property type="reaction ID" value="UER00105"/>
</dbReference>
<keyword evidence="5" id="KW-0414">Isoprene biosynthesis</keyword>
<feature type="binding site" evidence="5">
    <location>
        <position position="273"/>
    </location>
    <ligand>
        <name>isopentenyl diphosphate</name>
        <dbReference type="ChEBI" id="CHEBI:128769"/>
    </ligand>
</feature>
<feature type="binding site" evidence="5">
    <location>
        <position position="81"/>
    </location>
    <ligand>
        <name>(2E)-4-hydroxy-3-methylbut-2-enyl diphosphate</name>
        <dbReference type="ChEBI" id="CHEBI:128753"/>
    </ligand>
</feature>
<dbReference type="GO" id="GO:0016114">
    <property type="term" value="P:terpenoid biosynthetic process"/>
    <property type="evidence" value="ECO:0007669"/>
    <property type="project" value="UniProtKB-UniRule"/>
</dbReference>
<comment type="catalytic activity">
    <reaction evidence="5">
        <text>isopentenyl diphosphate + 2 oxidized [2Fe-2S]-[ferredoxin] + H2O = (2E)-4-hydroxy-3-methylbut-2-enyl diphosphate + 2 reduced [2Fe-2S]-[ferredoxin] + 2 H(+)</text>
        <dbReference type="Rhea" id="RHEA:24488"/>
        <dbReference type="Rhea" id="RHEA-COMP:10000"/>
        <dbReference type="Rhea" id="RHEA-COMP:10001"/>
        <dbReference type="ChEBI" id="CHEBI:15377"/>
        <dbReference type="ChEBI" id="CHEBI:15378"/>
        <dbReference type="ChEBI" id="CHEBI:33737"/>
        <dbReference type="ChEBI" id="CHEBI:33738"/>
        <dbReference type="ChEBI" id="CHEBI:128753"/>
        <dbReference type="ChEBI" id="CHEBI:128769"/>
        <dbReference type="EC" id="1.17.7.4"/>
    </reaction>
</comment>
<organism evidence="6 7">
    <name type="scientific">Exiguobacterium aurantiacum</name>
    <dbReference type="NCBI Taxonomy" id="33987"/>
    <lineage>
        <taxon>Bacteria</taxon>
        <taxon>Bacillati</taxon>
        <taxon>Bacillota</taxon>
        <taxon>Bacilli</taxon>
        <taxon>Bacillales</taxon>
        <taxon>Bacillales Family XII. Incertae Sedis</taxon>
        <taxon>Exiguobacterium</taxon>
    </lineage>
</organism>
<comment type="cofactor">
    <cofactor evidence="5">
        <name>[4Fe-4S] cluster</name>
        <dbReference type="ChEBI" id="CHEBI:49883"/>
    </cofactor>
    <text evidence="5">Binds 1 [4Fe-4S] cluster per subunit.</text>
</comment>
<dbReference type="HAMAP" id="MF_00191">
    <property type="entry name" value="IspH"/>
    <property type="match status" value="1"/>
</dbReference>
<dbReference type="Gene3D" id="3.40.1010.20">
    <property type="entry name" value="4-hydroxy-3-methylbut-2-enyl diphosphate reductase, catalytic domain"/>
    <property type="match status" value="2"/>
</dbReference>
<feature type="binding site" evidence="5">
    <location>
        <position position="12"/>
    </location>
    <ligand>
        <name>[4Fe-4S] cluster</name>
        <dbReference type="ChEBI" id="CHEBI:49883"/>
    </ligand>
</feature>
<dbReference type="NCBIfam" id="TIGR00216">
    <property type="entry name" value="ispH_lytB"/>
    <property type="match status" value="1"/>
</dbReference>
<dbReference type="GO" id="GO:0046872">
    <property type="term" value="F:metal ion binding"/>
    <property type="evidence" value="ECO:0007669"/>
    <property type="project" value="UniProtKB-KW"/>
</dbReference>
<name>A0A377FSN6_9BACL</name>
<dbReference type="Pfam" id="PF02401">
    <property type="entry name" value="LYTB"/>
    <property type="match status" value="1"/>
</dbReference>
<dbReference type="UniPathway" id="UPA00056">
    <property type="reaction ID" value="UER00097"/>
</dbReference>
<dbReference type="RefSeq" id="WP_024371456.1">
    <property type="nucleotide sequence ID" value="NZ_UGGP01000001.1"/>
</dbReference>
<protein>
    <recommendedName>
        <fullName evidence="5">4-hydroxy-3-methylbut-2-enyl diphosphate reductase</fullName>
        <shortName evidence="5">HMBPP reductase</shortName>
        <ecNumber evidence="5">1.17.7.4</ecNumber>
    </recommendedName>
</protein>
<keyword evidence="2 5" id="KW-0479">Metal-binding</keyword>
<sequence>MKIKKISPRGYCYGVVDAMKLANEAVANPDLPRPIHILGMIVHNRHVTQAFEDLGVKTVDGDDRMQALETIDEGTVVFTAHGISPLVRKRAIEKGLTIVDASCPDVLVTHDLIREKTAVGYEVIYIGKHGHPEPEGAMGVAPGKVHLVQYERDLEVLPDRLYETNILVTNQTTMSQWDVSALIEQIQERYPHVEVHNEICNATQVRQEAVAEQAGDCELLIVVGDPKSNNSNRLAQVSKEIAGTNAYRIGDLSELDLAWLEGVETVAVTSGASTPTPITKKVIDFLTQYDPLDLSTHDKTPYLELRSILPKVKALRK</sequence>
<dbReference type="EC" id="1.17.7.4" evidence="5"/>
<evidence type="ECO:0000256" key="1">
    <source>
        <dbReference type="ARBA" id="ARBA00022485"/>
    </source>
</evidence>
<comment type="pathway">
    <text evidence="5">Isoprenoid biosynthesis; isopentenyl diphosphate biosynthesis via DXP pathway; isopentenyl diphosphate from 1-deoxy-D-xylulose 5-phosphate: step 6/6.</text>
</comment>
<comment type="catalytic activity">
    <reaction evidence="5">
        <text>dimethylallyl diphosphate + 2 oxidized [2Fe-2S]-[ferredoxin] + H2O = (2E)-4-hydroxy-3-methylbut-2-enyl diphosphate + 2 reduced [2Fe-2S]-[ferredoxin] + 2 H(+)</text>
        <dbReference type="Rhea" id="RHEA:24825"/>
        <dbReference type="Rhea" id="RHEA-COMP:10000"/>
        <dbReference type="Rhea" id="RHEA-COMP:10001"/>
        <dbReference type="ChEBI" id="CHEBI:15377"/>
        <dbReference type="ChEBI" id="CHEBI:15378"/>
        <dbReference type="ChEBI" id="CHEBI:33737"/>
        <dbReference type="ChEBI" id="CHEBI:33738"/>
        <dbReference type="ChEBI" id="CHEBI:57623"/>
        <dbReference type="ChEBI" id="CHEBI:128753"/>
        <dbReference type="EC" id="1.17.7.4"/>
    </reaction>
</comment>
<feature type="binding site" evidence="5">
    <location>
        <position position="172"/>
    </location>
    <ligand>
        <name>(2E)-4-hydroxy-3-methylbut-2-enyl diphosphate</name>
        <dbReference type="ChEBI" id="CHEBI:128753"/>
    </ligand>
</feature>
<dbReference type="OrthoDB" id="9777362at2"/>
<proteinExistence type="inferred from homology"/>
<dbReference type="Proteomes" id="UP000254060">
    <property type="component" value="Unassembled WGS sequence"/>
</dbReference>
<feature type="binding site" evidence="5">
    <location>
        <position position="43"/>
    </location>
    <ligand>
        <name>(2E)-4-hydroxy-3-methylbut-2-enyl diphosphate</name>
        <dbReference type="ChEBI" id="CHEBI:128753"/>
    </ligand>
</feature>
<reference evidence="6 7" key="1">
    <citation type="submission" date="2018-06" db="EMBL/GenBank/DDBJ databases">
        <authorList>
            <consortium name="Pathogen Informatics"/>
            <person name="Doyle S."/>
        </authorList>
    </citation>
    <scope>NUCLEOTIDE SEQUENCE [LARGE SCALE GENOMIC DNA]</scope>
    <source>
        <strain evidence="6 7">NCTC13163</strain>
    </source>
</reference>
<feature type="active site" description="Proton donor" evidence="5">
    <location>
        <position position="133"/>
    </location>
</feature>
<dbReference type="GO" id="GO:0019288">
    <property type="term" value="P:isopentenyl diphosphate biosynthetic process, methylerythritol 4-phosphate pathway"/>
    <property type="evidence" value="ECO:0007669"/>
    <property type="project" value="UniProtKB-UniRule"/>
</dbReference>
<feature type="binding site" evidence="5">
    <location>
        <position position="228"/>
    </location>
    <ligand>
        <name>dimethylallyl diphosphate</name>
        <dbReference type="ChEBI" id="CHEBI:57623"/>
    </ligand>
</feature>
<dbReference type="GO" id="GO:0051745">
    <property type="term" value="F:4-hydroxy-3-methylbut-2-enyl diphosphate reductase activity"/>
    <property type="evidence" value="ECO:0007669"/>
    <property type="project" value="UniProtKB-UniRule"/>
</dbReference>
<evidence type="ECO:0000313" key="7">
    <source>
        <dbReference type="Proteomes" id="UP000254060"/>
    </source>
</evidence>
<feature type="binding site" evidence="5">
    <location>
        <position position="273"/>
    </location>
    <ligand>
        <name>dimethylallyl diphosphate</name>
        <dbReference type="ChEBI" id="CHEBI:57623"/>
    </ligand>
</feature>
<gene>
    <name evidence="5 6" type="primary">ispH</name>
    <name evidence="6" type="ORF">NCTC13163_01181</name>
</gene>
<feature type="binding site" evidence="5">
    <location>
        <position position="43"/>
    </location>
    <ligand>
        <name>dimethylallyl diphosphate</name>
        <dbReference type="ChEBI" id="CHEBI:57623"/>
    </ligand>
</feature>
<feature type="binding site" evidence="5">
    <location>
        <position position="131"/>
    </location>
    <ligand>
        <name>dimethylallyl diphosphate</name>
        <dbReference type="ChEBI" id="CHEBI:57623"/>
    </ligand>
</feature>